<organism evidence="1 2">
    <name type="scientific">Selenomonas ruminantium</name>
    <dbReference type="NCBI Taxonomy" id="971"/>
    <lineage>
        <taxon>Bacteria</taxon>
        <taxon>Bacillati</taxon>
        <taxon>Bacillota</taxon>
        <taxon>Negativicutes</taxon>
        <taxon>Selenomonadales</taxon>
        <taxon>Selenomonadaceae</taxon>
        <taxon>Selenomonas</taxon>
    </lineage>
</organism>
<name>A0A927WM19_SELRU</name>
<evidence type="ECO:0008006" key="3">
    <source>
        <dbReference type="Google" id="ProtNLM"/>
    </source>
</evidence>
<accession>A0A927WM19</accession>
<protein>
    <recommendedName>
        <fullName evidence="3">CopG-like RHH_1 or ribbon-helix-helix domain-containing protein, RHH_5</fullName>
    </recommendedName>
</protein>
<dbReference type="Proteomes" id="UP000761380">
    <property type="component" value="Unassembled WGS sequence"/>
</dbReference>
<evidence type="ECO:0000313" key="1">
    <source>
        <dbReference type="EMBL" id="MBE6091994.1"/>
    </source>
</evidence>
<dbReference type="InterPro" id="IPR010985">
    <property type="entry name" value="Ribbon_hlx_hlx"/>
</dbReference>
<evidence type="ECO:0000313" key="2">
    <source>
        <dbReference type="Proteomes" id="UP000761380"/>
    </source>
</evidence>
<gene>
    <name evidence="1" type="ORF">E7201_02265</name>
</gene>
<proteinExistence type="predicted"/>
<dbReference type="EMBL" id="SVBY01000009">
    <property type="protein sequence ID" value="MBE6091994.1"/>
    <property type="molecule type" value="Genomic_DNA"/>
</dbReference>
<dbReference type="SUPFAM" id="SSF47598">
    <property type="entry name" value="Ribbon-helix-helix"/>
    <property type="match status" value="1"/>
</dbReference>
<sequence length="55" mass="6444">MFEVKQTEEMLNKTFRLPASLLEELARIAEHEKVSVNNLVRQCCEYALSNMKTEK</sequence>
<comment type="caution">
    <text evidence="1">The sequence shown here is derived from an EMBL/GenBank/DDBJ whole genome shotgun (WGS) entry which is preliminary data.</text>
</comment>
<dbReference type="AlphaFoldDB" id="A0A927WM19"/>
<reference evidence="1" key="1">
    <citation type="submission" date="2019-04" db="EMBL/GenBank/DDBJ databases">
        <title>Evolution of Biomass-Degrading Anaerobic Consortia Revealed by Metagenomics.</title>
        <authorList>
            <person name="Peng X."/>
        </authorList>
    </citation>
    <scope>NUCLEOTIDE SEQUENCE</scope>
    <source>
        <strain evidence="1">SIG240</strain>
    </source>
</reference>
<dbReference type="GO" id="GO:0006355">
    <property type="term" value="P:regulation of DNA-templated transcription"/>
    <property type="evidence" value="ECO:0007669"/>
    <property type="project" value="InterPro"/>
</dbReference>